<accession>A0A1Q4UXM0</accession>
<evidence type="ECO:0000313" key="6">
    <source>
        <dbReference type="EMBL" id="OKH90337.1"/>
    </source>
</evidence>
<proteinExistence type="predicted"/>
<evidence type="ECO:0000256" key="1">
    <source>
        <dbReference type="ARBA" id="ARBA00023295"/>
    </source>
</evidence>
<dbReference type="SUPFAM" id="SSF49265">
    <property type="entry name" value="Fibronectin type III"/>
    <property type="match status" value="2"/>
</dbReference>
<dbReference type="InterPro" id="IPR050713">
    <property type="entry name" value="RTP_Phos/Ushers"/>
</dbReference>
<keyword evidence="6" id="KW-0378">Hydrolase</keyword>
<keyword evidence="7" id="KW-1185">Reference proteome</keyword>
<feature type="signal peptide" evidence="4">
    <location>
        <begin position="1"/>
        <end position="26"/>
    </location>
</feature>
<feature type="domain" description="Fibronectin type-III" evidence="5">
    <location>
        <begin position="229"/>
        <end position="326"/>
    </location>
</feature>
<gene>
    <name evidence="6" type="ORF">AB852_36145</name>
</gene>
<dbReference type="InterPro" id="IPR013783">
    <property type="entry name" value="Ig-like_fold"/>
</dbReference>
<keyword evidence="2" id="KW-0624">Polysaccharide degradation</keyword>
<dbReference type="PROSITE" id="PS51257">
    <property type="entry name" value="PROKAR_LIPOPROTEIN"/>
    <property type="match status" value="1"/>
</dbReference>
<reference evidence="6 7" key="1">
    <citation type="submission" date="2015-06" db="EMBL/GenBank/DDBJ databases">
        <title>Cloning and characterization of the uncialamcin biosynthetic gene cluster.</title>
        <authorList>
            <person name="Yan X."/>
            <person name="Huang T."/>
            <person name="Ge H."/>
            <person name="Shen B."/>
        </authorList>
    </citation>
    <scope>NUCLEOTIDE SEQUENCE [LARGE SCALE GENOMIC DNA]</scope>
    <source>
        <strain evidence="6 7">DCA2648</strain>
    </source>
</reference>
<dbReference type="InterPro" id="IPR036116">
    <property type="entry name" value="FN3_sf"/>
</dbReference>
<dbReference type="GO" id="GO:0000272">
    <property type="term" value="P:polysaccharide catabolic process"/>
    <property type="evidence" value="ECO:0007669"/>
    <property type="project" value="UniProtKB-KW"/>
</dbReference>
<dbReference type="GO" id="GO:0016020">
    <property type="term" value="C:membrane"/>
    <property type="evidence" value="ECO:0007669"/>
    <property type="project" value="UniProtKB-SubCell"/>
</dbReference>
<sequence length="329" mass="35429">MPPHRIPLRALPLCAAAFLLTSCGWTDDGPSVAPPAAPIGVTAEAGSSSTVHVMWNRPGPGAKVEGYSVYQGEKLVKELPGEQYMVDISGLKPSASYSFTVRARDDRGTLGPRSRAVKVTTPRFKKADKKPPTVPGELKGDARGARSALLTWKSSTDDQAVASYDIYQSGTKIHSAGAKATRTVVTGLRPGTDYTFTVKARDASDNSSAASNALRLTTAEGAEDARGTAPTEFEAVSREEDGSYHIDLSWNPPETDGVVMQYRIQLNREQTTSLVWGGNPPKGRAKHSFYADREKGVTYRVRIQAMLPDGTFGEYSPERVVVTGEAPKR</sequence>
<dbReference type="CDD" id="cd00063">
    <property type="entry name" value="FN3"/>
    <property type="match status" value="3"/>
</dbReference>
<feature type="chain" id="PRO_5013338579" evidence="4">
    <location>
        <begin position="27"/>
        <end position="329"/>
    </location>
</feature>
<keyword evidence="4" id="KW-0732">Signal</keyword>
<feature type="region of interest" description="Disordered" evidence="3">
    <location>
        <begin position="123"/>
        <end position="142"/>
    </location>
</feature>
<dbReference type="Pfam" id="PF00041">
    <property type="entry name" value="fn3"/>
    <property type="match status" value="2"/>
</dbReference>
<feature type="domain" description="Fibronectin type-III" evidence="5">
    <location>
        <begin position="134"/>
        <end position="221"/>
    </location>
</feature>
<feature type="domain" description="Fibronectin type-III" evidence="5">
    <location>
        <begin position="37"/>
        <end position="124"/>
    </location>
</feature>
<organism evidence="6 7">
    <name type="scientific">Streptomyces uncialis</name>
    <dbReference type="NCBI Taxonomy" id="1048205"/>
    <lineage>
        <taxon>Bacteria</taxon>
        <taxon>Bacillati</taxon>
        <taxon>Actinomycetota</taxon>
        <taxon>Actinomycetes</taxon>
        <taxon>Kitasatosporales</taxon>
        <taxon>Streptomycetaceae</taxon>
        <taxon>Streptomyces</taxon>
    </lineage>
</organism>
<evidence type="ECO:0000256" key="3">
    <source>
        <dbReference type="SAM" id="MobiDB-lite"/>
    </source>
</evidence>
<dbReference type="STRING" id="1048205.AB852_36145"/>
<keyword evidence="2" id="KW-0119">Carbohydrate metabolism</keyword>
<evidence type="ECO:0000256" key="2">
    <source>
        <dbReference type="ARBA" id="ARBA00023326"/>
    </source>
</evidence>
<dbReference type="PANTHER" id="PTHR46957">
    <property type="entry name" value="CYTOKINE RECEPTOR"/>
    <property type="match status" value="1"/>
</dbReference>
<dbReference type="AlphaFoldDB" id="A0A1Q4UXM0"/>
<evidence type="ECO:0000259" key="5">
    <source>
        <dbReference type="PROSITE" id="PS50853"/>
    </source>
</evidence>
<dbReference type="PROSITE" id="PS50853">
    <property type="entry name" value="FN3"/>
    <property type="match status" value="3"/>
</dbReference>
<dbReference type="SMART" id="SM00060">
    <property type="entry name" value="FN3"/>
    <property type="match status" value="3"/>
</dbReference>
<dbReference type="PRINTS" id="PR00014">
    <property type="entry name" value="FNTYPEIII"/>
</dbReference>
<dbReference type="Proteomes" id="UP000186455">
    <property type="component" value="Unassembled WGS sequence"/>
</dbReference>
<keyword evidence="1" id="KW-0326">Glycosidase</keyword>
<dbReference type="Gene3D" id="2.60.40.10">
    <property type="entry name" value="Immunoglobulins"/>
    <property type="match status" value="3"/>
</dbReference>
<dbReference type="InterPro" id="IPR003961">
    <property type="entry name" value="FN3_dom"/>
</dbReference>
<dbReference type="EMBL" id="LFBV01000013">
    <property type="protein sequence ID" value="OKH90337.1"/>
    <property type="molecule type" value="Genomic_DNA"/>
</dbReference>
<evidence type="ECO:0000256" key="4">
    <source>
        <dbReference type="SAM" id="SignalP"/>
    </source>
</evidence>
<comment type="caution">
    <text evidence="6">The sequence shown here is derived from an EMBL/GenBank/DDBJ whole genome shotgun (WGS) entry which is preliminary data.</text>
</comment>
<protein>
    <submittedName>
        <fullName evidence="6">Hydrolase</fullName>
    </submittedName>
</protein>
<evidence type="ECO:0000313" key="7">
    <source>
        <dbReference type="Proteomes" id="UP000186455"/>
    </source>
</evidence>
<name>A0A1Q4UXM0_9ACTN</name>
<dbReference type="GO" id="GO:0016798">
    <property type="term" value="F:hydrolase activity, acting on glycosyl bonds"/>
    <property type="evidence" value="ECO:0007669"/>
    <property type="project" value="UniProtKB-KW"/>
</dbReference>
<dbReference type="PANTHER" id="PTHR46957:SF3">
    <property type="entry name" value="CYTOKINE RECEPTOR"/>
    <property type="match status" value="1"/>
</dbReference>